<dbReference type="Proteomes" id="UP000193380">
    <property type="component" value="Unassembled WGS sequence"/>
</dbReference>
<protein>
    <submittedName>
        <fullName evidence="2">Uncharacterized protein</fullName>
    </submittedName>
</protein>
<gene>
    <name evidence="2" type="ORF">GSONMT00034263001</name>
</gene>
<feature type="transmembrane region" description="Helical" evidence="1">
    <location>
        <begin position="78"/>
        <end position="98"/>
    </location>
</feature>
<dbReference type="PaxDb" id="8022-A0A060XGU8"/>
<reference evidence="2" key="1">
    <citation type="journal article" date="2014" name="Nat. Commun.">
        <title>The rainbow trout genome provides novel insights into evolution after whole-genome duplication in vertebrates.</title>
        <authorList>
            <person name="Berthelot C."/>
            <person name="Brunet F."/>
            <person name="Chalopin D."/>
            <person name="Juanchich A."/>
            <person name="Bernard M."/>
            <person name="Noel B."/>
            <person name="Bento P."/>
            <person name="Da Silva C."/>
            <person name="Labadie K."/>
            <person name="Alberti A."/>
            <person name="Aury J.M."/>
            <person name="Louis A."/>
            <person name="Dehais P."/>
            <person name="Bardou P."/>
            <person name="Montfort J."/>
            <person name="Klopp C."/>
            <person name="Cabau C."/>
            <person name="Gaspin C."/>
            <person name="Thorgaard G.H."/>
            <person name="Boussaha M."/>
            <person name="Quillet E."/>
            <person name="Guyomard R."/>
            <person name="Galiana D."/>
            <person name="Bobe J."/>
            <person name="Volff J.N."/>
            <person name="Genet C."/>
            <person name="Wincker P."/>
            <person name="Jaillon O."/>
            <person name="Roest Crollius H."/>
            <person name="Guiguen Y."/>
        </authorList>
    </citation>
    <scope>NUCLEOTIDE SEQUENCE [LARGE SCALE GENOMIC DNA]</scope>
</reference>
<evidence type="ECO:0000256" key="1">
    <source>
        <dbReference type="SAM" id="Phobius"/>
    </source>
</evidence>
<keyword evidence="1" id="KW-1133">Transmembrane helix</keyword>
<evidence type="ECO:0000313" key="2">
    <source>
        <dbReference type="EMBL" id="CDQ78808.1"/>
    </source>
</evidence>
<dbReference type="STRING" id="8022.A0A060XGU8"/>
<sequence length="99" mass="10883">MKQARFNAGRRARSGPCVLRQGSSGVGNIISNVLKKRNGISRRAPRLLCTLEPGVDTRLKFTIEPSLGKNGFQQVSMVVSHHIFSPVSGVCVCIIFMWI</sequence>
<accession>A0A060XGU8</accession>
<keyword evidence="1" id="KW-0812">Transmembrane</keyword>
<reference evidence="2" key="2">
    <citation type="submission" date="2014-03" db="EMBL/GenBank/DDBJ databases">
        <authorList>
            <person name="Genoscope - CEA"/>
        </authorList>
    </citation>
    <scope>NUCLEOTIDE SEQUENCE</scope>
</reference>
<dbReference type="EMBL" id="FR905375">
    <property type="protein sequence ID" value="CDQ78808.1"/>
    <property type="molecule type" value="Genomic_DNA"/>
</dbReference>
<evidence type="ECO:0000313" key="3">
    <source>
        <dbReference type="Proteomes" id="UP000193380"/>
    </source>
</evidence>
<name>A0A060XGU8_ONCMY</name>
<organism evidence="2 3">
    <name type="scientific">Oncorhynchus mykiss</name>
    <name type="common">Rainbow trout</name>
    <name type="synonym">Salmo gairdneri</name>
    <dbReference type="NCBI Taxonomy" id="8022"/>
    <lineage>
        <taxon>Eukaryota</taxon>
        <taxon>Metazoa</taxon>
        <taxon>Chordata</taxon>
        <taxon>Craniata</taxon>
        <taxon>Vertebrata</taxon>
        <taxon>Euteleostomi</taxon>
        <taxon>Actinopterygii</taxon>
        <taxon>Neopterygii</taxon>
        <taxon>Teleostei</taxon>
        <taxon>Protacanthopterygii</taxon>
        <taxon>Salmoniformes</taxon>
        <taxon>Salmonidae</taxon>
        <taxon>Salmoninae</taxon>
        <taxon>Oncorhynchus</taxon>
    </lineage>
</organism>
<proteinExistence type="predicted"/>
<keyword evidence="1" id="KW-0472">Membrane</keyword>
<dbReference type="AlphaFoldDB" id="A0A060XGU8"/>